<accession>A0A5A7QYT2</accession>
<dbReference type="Proteomes" id="UP000325081">
    <property type="component" value="Unassembled WGS sequence"/>
</dbReference>
<sequence>MYGKLKLLARRLVFTGDARGAVDEDEDHAPEGPGDAEEADAATLVGVAELEVADDGGDGDVEEEERGDELGDDGAVEGPEHQLAGSEEWRRRGVDVVLAALVYGLLAHFLRHACVYCPK</sequence>
<dbReference type="AlphaFoldDB" id="A0A5A7QYT2"/>
<name>A0A5A7QYT2_STRAF</name>
<evidence type="ECO:0000313" key="2">
    <source>
        <dbReference type="EMBL" id="GER50238.1"/>
    </source>
</evidence>
<dbReference type="GO" id="GO:0016787">
    <property type="term" value="F:hydrolase activity"/>
    <property type="evidence" value="ECO:0007669"/>
    <property type="project" value="UniProtKB-KW"/>
</dbReference>
<evidence type="ECO:0000313" key="3">
    <source>
        <dbReference type="Proteomes" id="UP000325081"/>
    </source>
</evidence>
<keyword evidence="3" id="KW-1185">Reference proteome</keyword>
<gene>
    <name evidence="2" type="ORF">STAS_27521</name>
</gene>
<evidence type="ECO:0000256" key="1">
    <source>
        <dbReference type="SAM" id="MobiDB-lite"/>
    </source>
</evidence>
<dbReference type="EMBL" id="BKCP01009181">
    <property type="protein sequence ID" value="GER50238.1"/>
    <property type="molecule type" value="Genomic_DNA"/>
</dbReference>
<reference evidence="3" key="1">
    <citation type="journal article" date="2019" name="Curr. Biol.">
        <title>Genome Sequence of Striga asiatica Provides Insight into the Evolution of Plant Parasitism.</title>
        <authorList>
            <person name="Yoshida S."/>
            <person name="Kim S."/>
            <person name="Wafula E.K."/>
            <person name="Tanskanen J."/>
            <person name="Kim Y.M."/>
            <person name="Honaas L."/>
            <person name="Yang Z."/>
            <person name="Spallek T."/>
            <person name="Conn C.E."/>
            <person name="Ichihashi Y."/>
            <person name="Cheong K."/>
            <person name="Cui S."/>
            <person name="Der J.P."/>
            <person name="Gundlach H."/>
            <person name="Jiao Y."/>
            <person name="Hori C."/>
            <person name="Ishida J.K."/>
            <person name="Kasahara H."/>
            <person name="Kiba T."/>
            <person name="Kim M.S."/>
            <person name="Koo N."/>
            <person name="Laohavisit A."/>
            <person name="Lee Y.H."/>
            <person name="Lumba S."/>
            <person name="McCourt P."/>
            <person name="Mortimer J.C."/>
            <person name="Mutuku J.M."/>
            <person name="Nomura T."/>
            <person name="Sasaki-Sekimoto Y."/>
            <person name="Seto Y."/>
            <person name="Wang Y."/>
            <person name="Wakatake T."/>
            <person name="Sakakibara H."/>
            <person name="Demura T."/>
            <person name="Yamaguchi S."/>
            <person name="Yoneyama K."/>
            <person name="Manabe R.I."/>
            <person name="Nelson D.C."/>
            <person name="Schulman A.H."/>
            <person name="Timko M.P."/>
            <person name="dePamphilis C.W."/>
            <person name="Choi D."/>
            <person name="Shirasu K."/>
        </authorList>
    </citation>
    <scope>NUCLEOTIDE SEQUENCE [LARGE SCALE GENOMIC DNA]</scope>
    <source>
        <strain evidence="3">cv. UVA1</strain>
    </source>
</reference>
<feature type="region of interest" description="Disordered" evidence="1">
    <location>
        <begin position="52"/>
        <end position="86"/>
    </location>
</feature>
<protein>
    <submittedName>
        <fullName evidence="2">P-loop containing nucleoside triphosphatehydrolases superfamily protein</fullName>
    </submittedName>
</protein>
<comment type="caution">
    <text evidence="2">The sequence shown here is derived from an EMBL/GenBank/DDBJ whole genome shotgun (WGS) entry which is preliminary data.</text>
</comment>
<feature type="region of interest" description="Disordered" evidence="1">
    <location>
        <begin position="19"/>
        <end position="39"/>
    </location>
</feature>
<organism evidence="2 3">
    <name type="scientific">Striga asiatica</name>
    <name type="common">Asiatic witchweed</name>
    <name type="synonym">Buchnera asiatica</name>
    <dbReference type="NCBI Taxonomy" id="4170"/>
    <lineage>
        <taxon>Eukaryota</taxon>
        <taxon>Viridiplantae</taxon>
        <taxon>Streptophyta</taxon>
        <taxon>Embryophyta</taxon>
        <taxon>Tracheophyta</taxon>
        <taxon>Spermatophyta</taxon>
        <taxon>Magnoliopsida</taxon>
        <taxon>eudicotyledons</taxon>
        <taxon>Gunneridae</taxon>
        <taxon>Pentapetalae</taxon>
        <taxon>asterids</taxon>
        <taxon>lamiids</taxon>
        <taxon>Lamiales</taxon>
        <taxon>Orobanchaceae</taxon>
        <taxon>Buchnereae</taxon>
        <taxon>Striga</taxon>
    </lineage>
</organism>
<feature type="compositionally biased region" description="Acidic residues" evidence="1">
    <location>
        <begin position="23"/>
        <end position="39"/>
    </location>
</feature>
<proteinExistence type="predicted"/>
<keyword evidence="2" id="KW-0378">Hydrolase</keyword>
<feature type="compositionally biased region" description="Acidic residues" evidence="1">
    <location>
        <begin position="52"/>
        <end position="75"/>
    </location>
</feature>